<protein>
    <recommendedName>
        <fullName evidence="4">Transposase</fullName>
    </recommendedName>
</protein>
<evidence type="ECO:0008006" key="4">
    <source>
        <dbReference type="Google" id="ProtNLM"/>
    </source>
</evidence>
<feature type="region of interest" description="Disordered" evidence="1">
    <location>
        <begin position="141"/>
        <end position="224"/>
    </location>
</feature>
<evidence type="ECO:0000313" key="2">
    <source>
        <dbReference type="EMBL" id="GAA4613169.1"/>
    </source>
</evidence>
<keyword evidence="3" id="KW-1185">Reference proteome</keyword>
<accession>A0ABP8TUH0</accession>
<proteinExistence type="predicted"/>
<feature type="region of interest" description="Disordered" evidence="1">
    <location>
        <begin position="239"/>
        <end position="291"/>
    </location>
</feature>
<feature type="compositionally biased region" description="Basic and acidic residues" evidence="1">
    <location>
        <begin position="165"/>
        <end position="224"/>
    </location>
</feature>
<evidence type="ECO:0000313" key="3">
    <source>
        <dbReference type="Proteomes" id="UP001500212"/>
    </source>
</evidence>
<comment type="caution">
    <text evidence="2">The sequence shown here is derived from an EMBL/GenBank/DDBJ whole genome shotgun (WGS) entry which is preliminary data.</text>
</comment>
<evidence type="ECO:0000256" key="1">
    <source>
        <dbReference type="SAM" id="MobiDB-lite"/>
    </source>
</evidence>
<name>A0ABP8TUH0_9ACTN</name>
<sequence length="291" mass="32413">MDFDTAADRLYGVPPSEFTATRKRLAGELSREDARRLTALRRPTVSAWAVNHLLRDGGVESLLGLGERMREAWSSGGDVGELERERGRLVDGLVRRARELAKEADRPLNEAQSREVEDTLQAAIADPSAAEAVRAGRLEHPLSHTGFGPLGAVAPSVTHRRKKAEPKEGEPKEARGKRPTREEDSRVRARRLAEEARAAAERAEEAEHSIAQWESERDAAREAVAAADRRLEELRRQVKAAEAERAEAGRHEQVAQREYDRAARTAEDARRHAEEADARRRAGEADARRRA</sequence>
<dbReference type="EMBL" id="BAABHJ010000023">
    <property type="protein sequence ID" value="GAA4613169.1"/>
    <property type="molecule type" value="Genomic_DNA"/>
</dbReference>
<dbReference type="Proteomes" id="UP001500212">
    <property type="component" value="Unassembled WGS sequence"/>
</dbReference>
<dbReference type="RefSeq" id="WP_345361015.1">
    <property type="nucleotide sequence ID" value="NZ_BAABHJ010000023.1"/>
</dbReference>
<gene>
    <name evidence="2" type="ORF">GCM10023195_56800</name>
</gene>
<reference evidence="3" key="1">
    <citation type="journal article" date="2019" name="Int. J. Syst. Evol. Microbiol.">
        <title>The Global Catalogue of Microorganisms (GCM) 10K type strain sequencing project: providing services to taxonomists for standard genome sequencing and annotation.</title>
        <authorList>
            <consortium name="The Broad Institute Genomics Platform"/>
            <consortium name="The Broad Institute Genome Sequencing Center for Infectious Disease"/>
            <person name="Wu L."/>
            <person name="Ma J."/>
        </authorList>
    </citation>
    <scope>NUCLEOTIDE SEQUENCE [LARGE SCALE GENOMIC DNA]</scope>
    <source>
        <strain evidence="3">JCM 17938</strain>
    </source>
</reference>
<organism evidence="2 3">
    <name type="scientific">Actinoallomurus liliacearum</name>
    <dbReference type="NCBI Taxonomy" id="1080073"/>
    <lineage>
        <taxon>Bacteria</taxon>
        <taxon>Bacillati</taxon>
        <taxon>Actinomycetota</taxon>
        <taxon>Actinomycetes</taxon>
        <taxon>Streptosporangiales</taxon>
        <taxon>Thermomonosporaceae</taxon>
        <taxon>Actinoallomurus</taxon>
    </lineage>
</organism>